<evidence type="ECO:0000256" key="2">
    <source>
        <dbReference type="RuleBase" id="RU003749"/>
    </source>
</evidence>
<organism evidence="4 5">
    <name type="scientific">Micromonospora olivasterospora</name>
    <dbReference type="NCBI Taxonomy" id="1880"/>
    <lineage>
        <taxon>Bacteria</taxon>
        <taxon>Bacillati</taxon>
        <taxon>Actinomycetota</taxon>
        <taxon>Actinomycetes</taxon>
        <taxon>Micromonosporales</taxon>
        <taxon>Micromonosporaceae</taxon>
        <taxon>Micromonospora</taxon>
    </lineage>
</organism>
<feature type="domain" description="STAS" evidence="3">
    <location>
        <begin position="10"/>
        <end position="105"/>
    </location>
</feature>
<evidence type="ECO:0000259" key="3">
    <source>
        <dbReference type="PROSITE" id="PS50801"/>
    </source>
</evidence>
<name>A0A562IGM4_MICOL</name>
<dbReference type="PANTHER" id="PTHR33495:SF13">
    <property type="entry name" value="ANTI-SIGMA-F FACTOR ANTAGONIST RSFB"/>
    <property type="match status" value="1"/>
</dbReference>
<dbReference type="CDD" id="cd07043">
    <property type="entry name" value="STAS_anti-anti-sigma_factors"/>
    <property type="match status" value="1"/>
</dbReference>
<dbReference type="InterPro" id="IPR036513">
    <property type="entry name" value="STAS_dom_sf"/>
</dbReference>
<accession>A0A562IGM4</accession>
<protein>
    <recommendedName>
        <fullName evidence="2">Anti-sigma factor antagonist</fullName>
    </recommendedName>
</protein>
<keyword evidence="5" id="KW-1185">Reference proteome</keyword>
<reference evidence="4 5" key="1">
    <citation type="submission" date="2019-07" db="EMBL/GenBank/DDBJ databases">
        <title>R&amp;d 2014.</title>
        <authorList>
            <person name="Klenk H.-P."/>
        </authorList>
    </citation>
    <scope>NUCLEOTIDE SEQUENCE [LARGE SCALE GENOMIC DNA]</scope>
    <source>
        <strain evidence="4 5">DSM 43868</strain>
    </source>
</reference>
<comment type="similarity">
    <text evidence="1 2">Belongs to the anti-sigma-factor antagonist family.</text>
</comment>
<dbReference type="InterPro" id="IPR058548">
    <property type="entry name" value="MlaB-like_STAS"/>
</dbReference>
<gene>
    <name evidence="4" type="ORF">JD77_05190</name>
</gene>
<proteinExistence type="inferred from homology"/>
<dbReference type="PROSITE" id="PS50801">
    <property type="entry name" value="STAS"/>
    <property type="match status" value="1"/>
</dbReference>
<dbReference type="InterPro" id="IPR003658">
    <property type="entry name" value="Anti-sigma_ant"/>
</dbReference>
<evidence type="ECO:0000256" key="1">
    <source>
        <dbReference type="ARBA" id="ARBA00009013"/>
    </source>
</evidence>
<evidence type="ECO:0000313" key="4">
    <source>
        <dbReference type="EMBL" id="TWH70169.1"/>
    </source>
</evidence>
<dbReference type="RefSeq" id="WP_344750999.1">
    <property type="nucleotide sequence ID" value="NZ_BAAATQ010000268.1"/>
</dbReference>
<sequence length="105" mass="10690">MKVARHAGDDGVVRLALAGELEMATVETLYDTVAEAIAAGRPGRLVIDLAGVTFCDSTGIGALLDARAAANSSGVAFQATNPRGVTRRTMQITGVFEVLTGATAA</sequence>
<dbReference type="Pfam" id="PF13466">
    <property type="entry name" value="STAS_2"/>
    <property type="match status" value="1"/>
</dbReference>
<dbReference type="GO" id="GO:0043856">
    <property type="term" value="F:anti-sigma factor antagonist activity"/>
    <property type="evidence" value="ECO:0007669"/>
    <property type="project" value="InterPro"/>
</dbReference>
<dbReference type="Gene3D" id="3.30.750.24">
    <property type="entry name" value="STAS domain"/>
    <property type="match status" value="1"/>
</dbReference>
<dbReference type="NCBIfam" id="TIGR00377">
    <property type="entry name" value="ant_ant_sig"/>
    <property type="match status" value="1"/>
</dbReference>
<comment type="caution">
    <text evidence="4">The sequence shown here is derived from an EMBL/GenBank/DDBJ whole genome shotgun (WGS) entry which is preliminary data.</text>
</comment>
<dbReference type="PANTHER" id="PTHR33495">
    <property type="entry name" value="ANTI-SIGMA FACTOR ANTAGONIST TM_1081-RELATED-RELATED"/>
    <property type="match status" value="1"/>
</dbReference>
<evidence type="ECO:0000313" key="5">
    <source>
        <dbReference type="Proteomes" id="UP000319825"/>
    </source>
</evidence>
<dbReference type="SUPFAM" id="SSF52091">
    <property type="entry name" value="SpoIIaa-like"/>
    <property type="match status" value="1"/>
</dbReference>
<dbReference type="Proteomes" id="UP000319825">
    <property type="component" value="Unassembled WGS sequence"/>
</dbReference>
<dbReference type="EMBL" id="VLKE01000001">
    <property type="protein sequence ID" value="TWH70169.1"/>
    <property type="molecule type" value="Genomic_DNA"/>
</dbReference>
<dbReference type="InterPro" id="IPR002645">
    <property type="entry name" value="STAS_dom"/>
</dbReference>
<dbReference type="AlphaFoldDB" id="A0A562IGM4"/>